<evidence type="ECO:0000313" key="4">
    <source>
        <dbReference type="Proteomes" id="UP000663942"/>
    </source>
</evidence>
<dbReference type="InterPro" id="IPR025311">
    <property type="entry name" value="DUF4166"/>
</dbReference>
<evidence type="ECO:0000259" key="2">
    <source>
        <dbReference type="Pfam" id="PF13761"/>
    </source>
</evidence>
<dbReference type="SUPFAM" id="SSF51735">
    <property type="entry name" value="NAD(P)-binding Rossmann-fold domains"/>
    <property type="match status" value="1"/>
</dbReference>
<evidence type="ECO:0000259" key="1">
    <source>
        <dbReference type="Pfam" id="PF03435"/>
    </source>
</evidence>
<dbReference type="Pfam" id="PF13761">
    <property type="entry name" value="DUF4166"/>
    <property type="match status" value="1"/>
</dbReference>
<dbReference type="Gene3D" id="3.40.50.720">
    <property type="entry name" value="NAD(P)-binding Rossmann-like Domain"/>
    <property type="match status" value="1"/>
</dbReference>
<sequence length="544" mass="57551">MRILLIGAAGVFGSRLAEGLARSGFDLILAGRSRPRAEALAVHLRAAWPQARIDSLSLDVAQVTPHMLKAAGAELVVDAAGPFQGAEPVVARAAVAAGLHYVDLADARDFVSCFNALDAAARGAGVVALTGASSTPALSHAVLDAMTAGWTRIDQVEAAISPGARAPRGPSVVAAVLHWFGRPVRVFEDGGWREQPGWGRVVHRDFGAAGRRPVSLSETPDLDLMVARFAPTSGAVFIAGIQPAPLHWAAWATARLVAATGLDAHPHSALLSRLSGMGVRWGDDRGAMRVEATGVDADGRAKRAVWVLIAPPGVGPCTPGLPALATIKRIAAGGIAPGARACTGELVLTEIEDELAVVGIETTMTVEPVALFPRAIGSAFDVLPAPIRDLHEAVGVSVWRGRARIDGAAGPMAALVARVVGFPTAGGTAVEVEIQADGQRSVWRRRFGRHRFLSILSNAREGGRVTERFGPLSFDLILTVRDGWLHYDVERWRMGALPLPRFLMPGTVTHEQIDAEGRFAFDVEISAPLVGRLVRYRGWLEREG</sequence>
<dbReference type="PANTHER" id="PTHR43796:SF2">
    <property type="entry name" value="CARBOXYNORSPERMIDINE SYNTHASE"/>
    <property type="match status" value="1"/>
</dbReference>
<dbReference type="Proteomes" id="UP000663942">
    <property type="component" value="Chromosome"/>
</dbReference>
<dbReference type="EMBL" id="CP062006">
    <property type="protein sequence ID" value="QTC86675.1"/>
    <property type="molecule type" value="Genomic_DNA"/>
</dbReference>
<dbReference type="InterPro" id="IPR036291">
    <property type="entry name" value="NAD(P)-bd_dom_sf"/>
</dbReference>
<proteinExistence type="predicted"/>
<evidence type="ECO:0000313" key="3">
    <source>
        <dbReference type="EMBL" id="QTC86675.1"/>
    </source>
</evidence>
<name>A0ABX7SIQ3_9CAUL</name>
<dbReference type="Pfam" id="PF03435">
    <property type="entry name" value="Sacchrp_dh_NADP"/>
    <property type="match status" value="1"/>
</dbReference>
<gene>
    <name evidence="3" type="ORF">IFE19_11025</name>
</gene>
<accession>A0ABX7SIQ3</accession>
<feature type="domain" description="DUF4166" evidence="2">
    <location>
        <begin position="383"/>
        <end position="540"/>
    </location>
</feature>
<organism evidence="3 4">
    <name type="scientific">Brevundimonas pondensis</name>
    <dbReference type="NCBI Taxonomy" id="2774189"/>
    <lineage>
        <taxon>Bacteria</taxon>
        <taxon>Pseudomonadati</taxon>
        <taxon>Pseudomonadota</taxon>
        <taxon>Alphaproteobacteria</taxon>
        <taxon>Caulobacterales</taxon>
        <taxon>Caulobacteraceae</taxon>
        <taxon>Brevundimonas</taxon>
    </lineage>
</organism>
<keyword evidence="4" id="KW-1185">Reference proteome</keyword>
<dbReference type="InterPro" id="IPR005097">
    <property type="entry name" value="Sacchrp_dh_NADP-bd"/>
</dbReference>
<feature type="domain" description="Saccharopine dehydrogenase NADP binding" evidence="1">
    <location>
        <begin position="3"/>
        <end position="128"/>
    </location>
</feature>
<protein>
    <submittedName>
        <fullName evidence="3">DUF4166 domain-containing protein</fullName>
    </submittedName>
</protein>
<dbReference type="RefSeq" id="WP_207822260.1">
    <property type="nucleotide sequence ID" value="NZ_CP062006.1"/>
</dbReference>
<reference evidence="3 4" key="1">
    <citation type="submission" date="2020-09" db="EMBL/GenBank/DDBJ databases">
        <title>Brevundimonas sp. LVF1 isolated from an oligotrophic pond in Goettingen, Germany.</title>
        <authorList>
            <person name="Friedrich I."/>
            <person name="Klassen A."/>
            <person name="Neubauer H."/>
            <person name="Schneider D."/>
            <person name="Hertel R."/>
            <person name="Daniel R."/>
        </authorList>
    </citation>
    <scope>NUCLEOTIDE SEQUENCE [LARGE SCALE GENOMIC DNA]</scope>
    <source>
        <strain evidence="3 4">LVF1</strain>
    </source>
</reference>
<dbReference type="PANTHER" id="PTHR43796">
    <property type="entry name" value="CARBOXYNORSPERMIDINE SYNTHASE"/>
    <property type="match status" value="1"/>
</dbReference>